<reference evidence="1" key="1">
    <citation type="submission" date="2019-02" db="EMBL/GenBank/DDBJ databases">
        <authorList>
            <person name="Gruber-Vodicka R. H."/>
            <person name="Seah K. B. B."/>
        </authorList>
    </citation>
    <scope>NUCLEOTIDE SEQUENCE</scope>
    <source>
        <strain evidence="1">BECK_BZ15</strain>
    </source>
</reference>
<sequence length="51" mass="5576">MSGIFDTIGGKNGSLRGGDRYGDRGARACLVFTGFADIRVRGFRHVTWEKA</sequence>
<evidence type="ECO:0000313" key="1">
    <source>
        <dbReference type="EMBL" id="VFJ64171.1"/>
    </source>
</evidence>
<dbReference type="AlphaFoldDB" id="A0A450TBI9"/>
<dbReference type="EMBL" id="CAADEW010000165">
    <property type="protein sequence ID" value="VFJ64171.1"/>
    <property type="molecule type" value="Genomic_DNA"/>
</dbReference>
<name>A0A450TBI9_9GAMM</name>
<proteinExistence type="predicted"/>
<protein>
    <submittedName>
        <fullName evidence="1">Uncharacterized protein</fullName>
    </submittedName>
</protein>
<organism evidence="1">
    <name type="scientific">Candidatus Kentrum sp. FW</name>
    <dbReference type="NCBI Taxonomy" id="2126338"/>
    <lineage>
        <taxon>Bacteria</taxon>
        <taxon>Pseudomonadati</taxon>
        <taxon>Pseudomonadota</taxon>
        <taxon>Gammaproteobacteria</taxon>
        <taxon>Candidatus Kentrum</taxon>
    </lineage>
</organism>
<gene>
    <name evidence="1" type="ORF">BECKFW1821A_GA0114235_11654</name>
</gene>
<accession>A0A450TBI9</accession>